<protein>
    <submittedName>
        <fullName evidence="2">Uncharacterized protein</fullName>
    </submittedName>
</protein>
<dbReference type="AlphaFoldDB" id="A0AAW1F1F7"/>
<organism evidence="2 3">
    <name type="scientific">Zoarces viviparus</name>
    <name type="common">Viviparous eelpout</name>
    <name type="synonym">Blennius viviparus</name>
    <dbReference type="NCBI Taxonomy" id="48416"/>
    <lineage>
        <taxon>Eukaryota</taxon>
        <taxon>Metazoa</taxon>
        <taxon>Chordata</taxon>
        <taxon>Craniata</taxon>
        <taxon>Vertebrata</taxon>
        <taxon>Euteleostomi</taxon>
        <taxon>Actinopterygii</taxon>
        <taxon>Neopterygii</taxon>
        <taxon>Teleostei</taxon>
        <taxon>Neoteleostei</taxon>
        <taxon>Acanthomorphata</taxon>
        <taxon>Eupercaria</taxon>
        <taxon>Perciformes</taxon>
        <taxon>Cottioidei</taxon>
        <taxon>Zoarcales</taxon>
        <taxon>Zoarcidae</taxon>
        <taxon>Zoarcinae</taxon>
        <taxon>Zoarces</taxon>
    </lineage>
</organism>
<evidence type="ECO:0000313" key="2">
    <source>
        <dbReference type="EMBL" id="KAK9528451.1"/>
    </source>
</evidence>
<evidence type="ECO:0000313" key="3">
    <source>
        <dbReference type="Proteomes" id="UP001488805"/>
    </source>
</evidence>
<name>A0AAW1F1F7_ZOAVI</name>
<dbReference type="Proteomes" id="UP001488805">
    <property type="component" value="Unassembled WGS sequence"/>
</dbReference>
<feature type="coiled-coil region" evidence="1">
    <location>
        <begin position="1"/>
        <end position="28"/>
    </location>
</feature>
<comment type="caution">
    <text evidence="2">The sequence shown here is derived from an EMBL/GenBank/DDBJ whole genome shotgun (WGS) entry which is preliminary data.</text>
</comment>
<dbReference type="EMBL" id="JBCEZU010000111">
    <property type="protein sequence ID" value="KAK9528451.1"/>
    <property type="molecule type" value="Genomic_DNA"/>
</dbReference>
<keyword evidence="1" id="KW-0175">Coiled coil</keyword>
<keyword evidence="3" id="KW-1185">Reference proteome</keyword>
<proteinExistence type="predicted"/>
<dbReference type="SUPFAM" id="SSF57997">
    <property type="entry name" value="Tropomyosin"/>
    <property type="match status" value="1"/>
</dbReference>
<reference evidence="2 3" key="1">
    <citation type="journal article" date="2024" name="Genome Biol. Evol.">
        <title>Chromosome-level genome assembly of the viviparous eelpout Zoarces viviparus.</title>
        <authorList>
            <person name="Fuhrmann N."/>
            <person name="Brasseur M.V."/>
            <person name="Bakowski C.E."/>
            <person name="Podsiadlowski L."/>
            <person name="Prost S."/>
            <person name="Krehenwinkel H."/>
            <person name="Mayer C."/>
        </authorList>
    </citation>
    <scope>NUCLEOTIDE SEQUENCE [LARGE SCALE GENOMIC DNA]</scope>
    <source>
        <strain evidence="2">NO-MEL_2022_Ind0_liver</strain>
    </source>
</reference>
<gene>
    <name evidence="2" type="ORF">VZT92_012610</name>
</gene>
<accession>A0AAW1F1F7</accession>
<feature type="coiled-coil region" evidence="1">
    <location>
        <begin position="57"/>
        <end position="84"/>
    </location>
</feature>
<evidence type="ECO:0000256" key="1">
    <source>
        <dbReference type="SAM" id="Coils"/>
    </source>
</evidence>
<sequence>MNDLEQGLKEAQQDNDVKSVKINDLEQRLKEPQQDNDVMLVKMNDLEQRLKEAPHDNDVKSVKMNDLEQRLKEAQHDNDVMSEGSVLPAPAAETQTTRWWFRCPKGLLKAGVVAAVAGLGIANTLMSQTGA</sequence>